<protein>
    <submittedName>
        <fullName evidence="1">Putative 3-hydroxyacyl-protein</fullName>
    </submittedName>
</protein>
<dbReference type="KEGG" id="tmn:UCRPA7_3339"/>
<dbReference type="RefSeq" id="XP_007914054.1">
    <property type="nucleotide sequence ID" value="XM_007915863.1"/>
</dbReference>
<dbReference type="AlphaFoldDB" id="R8BP02"/>
<reference evidence="2" key="1">
    <citation type="journal article" date="2013" name="Genome Announc.">
        <title>Draft genome sequence of the ascomycete Phaeoacremonium aleophilum strain UCR-PA7, a causal agent of the esca disease complex in grapevines.</title>
        <authorList>
            <person name="Blanco-Ulate B."/>
            <person name="Rolshausen P."/>
            <person name="Cantu D."/>
        </authorList>
    </citation>
    <scope>NUCLEOTIDE SEQUENCE [LARGE SCALE GENOMIC DNA]</scope>
    <source>
        <strain evidence="2">UCR-PA7</strain>
    </source>
</reference>
<dbReference type="HOGENOM" id="CLU_2335126_0_0_1"/>
<dbReference type="EMBL" id="KB933041">
    <property type="protein sequence ID" value="EOO01076.1"/>
    <property type="molecule type" value="Genomic_DNA"/>
</dbReference>
<organism evidence="1 2">
    <name type="scientific">Phaeoacremonium minimum (strain UCR-PA7)</name>
    <name type="common">Esca disease fungus</name>
    <name type="synonym">Togninia minima</name>
    <dbReference type="NCBI Taxonomy" id="1286976"/>
    <lineage>
        <taxon>Eukaryota</taxon>
        <taxon>Fungi</taxon>
        <taxon>Dikarya</taxon>
        <taxon>Ascomycota</taxon>
        <taxon>Pezizomycotina</taxon>
        <taxon>Sordariomycetes</taxon>
        <taxon>Sordariomycetidae</taxon>
        <taxon>Togniniales</taxon>
        <taxon>Togniniaceae</taxon>
        <taxon>Phaeoacremonium</taxon>
    </lineage>
</organism>
<proteinExistence type="predicted"/>
<gene>
    <name evidence="1" type="ORF">UCRPA7_3339</name>
</gene>
<dbReference type="OrthoDB" id="37659at2759"/>
<evidence type="ECO:0000313" key="2">
    <source>
        <dbReference type="Proteomes" id="UP000014074"/>
    </source>
</evidence>
<sequence length="98" mass="10532">MATPVLKLWEDHGVAGNDPEVIADFVLTLASVPYSPYVGSLSGLAIYVEANKGWEIEKDLDKSDALWIGEEMSKNALKIEQALGNGGSWVNPKTNGLS</sequence>
<evidence type="ECO:0000313" key="1">
    <source>
        <dbReference type="EMBL" id="EOO01076.1"/>
    </source>
</evidence>
<dbReference type="Proteomes" id="UP000014074">
    <property type="component" value="Unassembled WGS sequence"/>
</dbReference>
<name>R8BP02_PHAM7</name>
<dbReference type="GeneID" id="19323678"/>
<keyword evidence="2" id="KW-1185">Reference proteome</keyword>
<accession>R8BP02</accession>